<dbReference type="Gene3D" id="3.30.560.10">
    <property type="entry name" value="Glucose Oxidase, domain 3"/>
    <property type="match status" value="1"/>
</dbReference>
<dbReference type="PANTHER" id="PTHR11552">
    <property type="entry name" value="GLUCOSE-METHANOL-CHOLINE GMC OXIDOREDUCTASE"/>
    <property type="match status" value="1"/>
</dbReference>
<dbReference type="Pfam" id="PF05199">
    <property type="entry name" value="GMC_oxred_C"/>
    <property type="match status" value="1"/>
</dbReference>
<protein>
    <submittedName>
        <fullName evidence="8">Oidioi.mRNA.OKI2018_I69.PAR.g12233.t1.cds</fullName>
    </submittedName>
</protein>
<evidence type="ECO:0000259" key="7">
    <source>
        <dbReference type="PROSITE" id="PS00624"/>
    </source>
</evidence>
<evidence type="ECO:0000256" key="1">
    <source>
        <dbReference type="ARBA" id="ARBA00001974"/>
    </source>
</evidence>
<evidence type="ECO:0000256" key="2">
    <source>
        <dbReference type="ARBA" id="ARBA00010790"/>
    </source>
</evidence>
<dbReference type="PROSITE" id="PS00624">
    <property type="entry name" value="GMC_OXRED_2"/>
    <property type="match status" value="1"/>
</dbReference>
<reference evidence="8 9" key="1">
    <citation type="submission" date="2021-04" db="EMBL/GenBank/DDBJ databases">
        <authorList>
            <person name="Bliznina A."/>
        </authorList>
    </citation>
    <scope>NUCLEOTIDE SEQUENCE [LARGE SCALE GENOMIC DNA]</scope>
</reference>
<dbReference type="NCBIfam" id="NF002550">
    <property type="entry name" value="PRK02106.1"/>
    <property type="match status" value="1"/>
</dbReference>
<evidence type="ECO:0000313" key="9">
    <source>
        <dbReference type="Proteomes" id="UP001158576"/>
    </source>
</evidence>
<dbReference type="PIRSF" id="PIRSF000137">
    <property type="entry name" value="Alcohol_oxidase"/>
    <property type="match status" value="1"/>
</dbReference>
<dbReference type="InterPro" id="IPR012132">
    <property type="entry name" value="GMC_OxRdtase"/>
</dbReference>
<keyword evidence="4 5" id="KW-0274">FAD</keyword>
<dbReference type="Pfam" id="PF00732">
    <property type="entry name" value="GMC_oxred_N"/>
    <property type="match status" value="1"/>
</dbReference>
<evidence type="ECO:0000256" key="5">
    <source>
        <dbReference type="RuleBase" id="RU003968"/>
    </source>
</evidence>
<comment type="similarity">
    <text evidence="2 5">Belongs to the GMC oxidoreductase family.</text>
</comment>
<dbReference type="PROSITE" id="PS00623">
    <property type="entry name" value="GMC_OXRED_1"/>
    <property type="match status" value="1"/>
</dbReference>
<dbReference type="PANTHER" id="PTHR11552:SF147">
    <property type="entry name" value="CHOLINE DEHYDROGENASE, MITOCHONDRIAL"/>
    <property type="match status" value="1"/>
</dbReference>
<dbReference type="InterPro" id="IPR000172">
    <property type="entry name" value="GMC_OxRdtase_N"/>
</dbReference>
<evidence type="ECO:0000256" key="3">
    <source>
        <dbReference type="ARBA" id="ARBA00022630"/>
    </source>
</evidence>
<comment type="cofactor">
    <cofactor evidence="1">
        <name>FAD</name>
        <dbReference type="ChEBI" id="CHEBI:57692"/>
    </cofactor>
</comment>
<keyword evidence="3 5" id="KW-0285">Flavoprotein</keyword>
<dbReference type="InterPro" id="IPR036188">
    <property type="entry name" value="FAD/NAD-bd_sf"/>
</dbReference>
<accession>A0ABN7S2G3</accession>
<evidence type="ECO:0000259" key="6">
    <source>
        <dbReference type="PROSITE" id="PS00623"/>
    </source>
</evidence>
<dbReference type="InterPro" id="IPR007867">
    <property type="entry name" value="GMC_OxRtase_C"/>
</dbReference>
<dbReference type="SUPFAM" id="SSF51905">
    <property type="entry name" value="FAD/NAD(P)-binding domain"/>
    <property type="match status" value="1"/>
</dbReference>
<feature type="domain" description="Glucose-methanol-choline oxidoreductase N-terminal" evidence="7">
    <location>
        <begin position="282"/>
        <end position="296"/>
    </location>
</feature>
<proteinExistence type="inferred from homology"/>
<sequence length="580" mass="64649">MLFNWKRAATQAAKKTYDYVIVGGGSAGCVLANRLTECGSKSVLLLEAGPSDVPVHNKLGKLINWTIHMPSAMMYNLNHDKYNWFYHTVPQPNVNNRKFYWPRGRVLGGSSSLNAMVYVRGHAEDQNRWARECGDETWNYDHMLPYFKRAQCFYKGGDLYRGGDGPLHVTEGSFEATPLFDAFIEAGVQAGYPKSDDLNGFQQEGFGRLPCTVNINEGTRWNTASAYLRPALKRENLDVLTSTFTDKILFNRTTATGVQISHFKRADKKVEINAGEVILCSGAINSPQLLLQSGIGNADELKSVGVEPRINLPGVGENLQDHLEVYVQHKTTRGKSLYKYQHIPWMQAIGVQWFLQGKGVCAGNQMHAGAFIRSRADPEINHPDIQFHFLPSQVIDHGRTLPKEEAFQAHVGTLRAKSFGSLKLKSNNPRDHPVIDPRYFTDPVDLPDLVAAVKLTREIFAQKAMDEHRLEEIIPGKKYQSDSEIAEWVKEAAETAYHPSCSAKMGKEDDPMTVVNSKCMVMGAQNLRVVDSSIMPSVASGNLNAPTIAIAERASDIIRGFEPLHMPNTPVFKSDTSKQR</sequence>
<dbReference type="SUPFAM" id="SSF54373">
    <property type="entry name" value="FAD-linked reductases, C-terminal domain"/>
    <property type="match status" value="1"/>
</dbReference>
<feature type="domain" description="Glucose-methanol-choline oxidoreductase N-terminal" evidence="6">
    <location>
        <begin position="104"/>
        <end position="127"/>
    </location>
</feature>
<dbReference type="Gene3D" id="3.50.50.60">
    <property type="entry name" value="FAD/NAD(P)-binding domain"/>
    <property type="match status" value="1"/>
</dbReference>
<evidence type="ECO:0000256" key="4">
    <source>
        <dbReference type="ARBA" id="ARBA00022827"/>
    </source>
</evidence>
<dbReference type="PROSITE" id="PS51257">
    <property type="entry name" value="PROKAR_LIPOPROTEIN"/>
    <property type="match status" value="1"/>
</dbReference>
<dbReference type="EMBL" id="OU015568">
    <property type="protein sequence ID" value="CAG5089487.1"/>
    <property type="molecule type" value="Genomic_DNA"/>
</dbReference>
<gene>
    <name evidence="8" type="ORF">OKIOD_LOCUS3791</name>
</gene>
<dbReference type="Proteomes" id="UP001158576">
    <property type="component" value="Chromosome PAR"/>
</dbReference>
<evidence type="ECO:0000313" key="8">
    <source>
        <dbReference type="EMBL" id="CAG5089487.1"/>
    </source>
</evidence>
<name>A0ABN7S2G3_OIKDI</name>
<keyword evidence="9" id="KW-1185">Reference proteome</keyword>
<organism evidence="8 9">
    <name type="scientific">Oikopleura dioica</name>
    <name type="common">Tunicate</name>
    <dbReference type="NCBI Taxonomy" id="34765"/>
    <lineage>
        <taxon>Eukaryota</taxon>
        <taxon>Metazoa</taxon>
        <taxon>Chordata</taxon>
        <taxon>Tunicata</taxon>
        <taxon>Appendicularia</taxon>
        <taxon>Copelata</taxon>
        <taxon>Oikopleuridae</taxon>
        <taxon>Oikopleura</taxon>
    </lineage>
</organism>